<name>A0A0N4Z2C1_PARTI</name>
<accession>A0A0N4Z2C1</accession>
<evidence type="ECO:0000313" key="2">
    <source>
        <dbReference type="Proteomes" id="UP000038045"/>
    </source>
</evidence>
<dbReference type="Proteomes" id="UP000038045">
    <property type="component" value="Unplaced"/>
</dbReference>
<keyword evidence="2" id="KW-1185">Reference proteome</keyword>
<protein>
    <submittedName>
        <fullName evidence="3">ZP domain-containing protein</fullName>
    </submittedName>
</protein>
<keyword evidence="1" id="KW-0732">Signal</keyword>
<dbReference type="WBParaSite" id="PTRK_0000101600.1">
    <property type="protein sequence ID" value="PTRK_0000101600.1"/>
    <property type="gene ID" value="PTRK_0000101600"/>
</dbReference>
<organism evidence="2 3">
    <name type="scientific">Parastrongyloides trichosuri</name>
    <name type="common">Possum-specific nematode worm</name>
    <dbReference type="NCBI Taxonomy" id="131310"/>
    <lineage>
        <taxon>Eukaryota</taxon>
        <taxon>Metazoa</taxon>
        <taxon>Ecdysozoa</taxon>
        <taxon>Nematoda</taxon>
        <taxon>Chromadorea</taxon>
        <taxon>Rhabditida</taxon>
        <taxon>Tylenchina</taxon>
        <taxon>Panagrolaimomorpha</taxon>
        <taxon>Strongyloidoidea</taxon>
        <taxon>Strongyloididae</taxon>
        <taxon>Parastrongyloides</taxon>
    </lineage>
</organism>
<evidence type="ECO:0000256" key="1">
    <source>
        <dbReference type="SAM" id="SignalP"/>
    </source>
</evidence>
<sequence length="222" mass="26398">METNLLHFVVIFFLFIPFPVLSHLPFHFTCPRNQIFVASYVGKETIKIHCDDGVNFCYSKNDYDIGNIKCKYYEDDYACGGKTIFLSEILKDAHSYRIRHTCCLSKNHIFYAKNCFIKEIPETKIENINSNNKNFLDSFEFTSSEEINIQKEMRTISSSEELLTYQIFKIPFNRYKYKHMPKYVVKSVFKSGNTFKFTLCSISCFNKRNSYLQKNNFRRFYN</sequence>
<dbReference type="STRING" id="131310.A0A0N4Z2C1"/>
<reference evidence="3" key="1">
    <citation type="submission" date="2017-02" db="UniProtKB">
        <authorList>
            <consortium name="WormBaseParasite"/>
        </authorList>
    </citation>
    <scope>IDENTIFICATION</scope>
</reference>
<feature type="signal peptide" evidence="1">
    <location>
        <begin position="1"/>
        <end position="22"/>
    </location>
</feature>
<evidence type="ECO:0000313" key="3">
    <source>
        <dbReference type="WBParaSite" id="PTRK_0000101600.1"/>
    </source>
</evidence>
<dbReference type="AlphaFoldDB" id="A0A0N4Z2C1"/>
<feature type="chain" id="PRO_5005891174" evidence="1">
    <location>
        <begin position="23"/>
        <end position="222"/>
    </location>
</feature>
<proteinExistence type="predicted"/>